<proteinExistence type="predicted"/>
<evidence type="ECO:0000313" key="1">
    <source>
        <dbReference type="EMBL" id="KRZ16996.1"/>
    </source>
</evidence>
<comment type="caution">
    <text evidence="1">The sequence shown here is derived from an EMBL/GenBank/DDBJ whole genome shotgun (WGS) entry which is preliminary data.</text>
</comment>
<organism evidence="1 2">
    <name type="scientific">Trichinella zimbabwensis</name>
    <dbReference type="NCBI Taxonomy" id="268475"/>
    <lineage>
        <taxon>Eukaryota</taxon>
        <taxon>Metazoa</taxon>
        <taxon>Ecdysozoa</taxon>
        <taxon>Nematoda</taxon>
        <taxon>Enoplea</taxon>
        <taxon>Dorylaimia</taxon>
        <taxon>Trichinellida</taxon>
        <taxon>Trichinellidae</taxon>
        <taxon>Trichinella</taxon>
    </lineage>
</organism>
<evidence type="ECO:0000313" key="2">
    <source>
        <dbReference type="Proteomes" id="UP000055024"/>
    </source>
</evidence>
<sequence length="43" mass="5098">MFICNKCLGIKYEDIRLDFKWNVEASDENILLCSLELINMDED</sequence>
<dbReference type="AlphaFoldDB" id="A0A0V1I3P8"/>
<accession>A0A0V1I3P8</accession>
<name>A0A0V1I3P8_9BILA</name>
<protein>
    <submittedName>
        <fullName evidence="1">Uncharacterized protein</fullName>
    </submittedName>
</protein>
<gene>
    <name evidence="1" type="ORF">T11_15439</name>
</gene>
<dbReference type="Proteomes" id="UP000055024">
    <property type="component" value="Unassembled WGS sequence"/>
</dbReference>
<keyword evidence="2" id="KW-1185">Reference proteome</keyword>
<dbReference type="EMBL" id="JYDP01000008">
    <property type="protein sequence ID" value="KRZ16996.1"/>
    <property type="molecule type" value="Genomic_DNA"/>
</dbReference>
<reference evidence="1 2" key="1">
    <citation type="submission" date="2015-01" db="EMBL/GenBank/DDBJ databases">
        <title>Evolution of Trichinella species and genotypes.</title>
        <authorList>
            <person name="Korhonen P.K."/>
            <person name="Edoardo P."/>
            <person name="Giuseppe L.R."/>
            <person name="Gasser R.B."/>
        </authorList>
    </citation>
    <scope>NUCLEOTIDE SEQUENCE [LARGE SCALE GENOMIC DNA]</scope>
    <source>
        <strain evidence="1">ISS1029</strain>
    </source>
</reference>